<evidence type="ECO:0000313" key="8">
    <source>
        <dbReference type="EMBL" id="WOG85038.1"/>
    </source>
</evidence>
<protein>
    <submittedName>
        <fullName evidence="8">Uncharacterized protein</fullName>
    </submittedName>
</protein>
<dbReference type="GO" id="GO:0016042">
    <property type="term" value="P:lipid catabolic process"/>
    <property type="evidence" value="ECO:0007669"/>
    <property type="project" value="UniProtKB-KW"/>
</dbReference>
<dbReference type="Proteomes" id="UP000077755">
    <property type="component" value="Chromosome 1"/>
</dbReference>
<evidence type="ECO:0000256" key="6">
    <source>
        <dbReference type="ARBA" id="ARBA00022963"/>
    </source>
</evidence>
<sequence length="231" mass="25844">MESFKSKIKEMEPLLGGPKNTTDYLGKCLFQFGFGSNDYLNNYFIPNLYPTSKLLTPEQYADDLISKYSVQLKTAYDLGARKFALTGVSQVGCSPNSMAQNSQDGTCVKKFNDANAIYNDRLKKLVDTLNKDHPDAKFTYTNAFGLFQEIKDNAATFGFKDTTDGCCGVGKNHGLFTCLPGIASCPNRNEFLFWDAYHPTEATNIIGSKRSYMKEKPDDVYPHDIHTLITL</sequence>
<evidence type="ECO:0000256" key="5">
    <source>
        <dbReference type="ARBA" id="ARBA00022801"/>
    </source>
</evidence>
<dbReference type="Gene3D" id="3.40.50.1110">
    <property type="entry name" value="SGNH hydrolase"/>
    <property type="match status" value="1"/>
</dbReference>
<keyword evidence="7" id="KW-0443">Lipid metabolism</keyword>
<evidence type="ECO:0000313" key="9">
    <source>
        <dbReference type="Proteomes" id="UP000077755"/>
    </source>
</evidence>
<dbReference type="GO" id="GO:0005576">
    <property type="term" value="C:extracellular region"/>
    <property type="evidence" value="ECO:0007669"/>
    <property type="project" value="UniProtKB-SubCell"/>
</dbReference>
<dbReference type="GO" id="GO:0016788">
    <property type="term" value="F:hydrolase activity, acting on ester bonds"/>
    <property type="evidence" value="ECO:0007669"/>
    <property type="project" value="InterPro"/>
</dbReference>
<comment type="similarity">
    <text evidence="2">Belongs to the 'GDSL' lipolytic enzyme family.</text>
</comment>
<proteinExistence type="inferred from homology"/>
<keyword evidence="9" id="KW-1185">Reference proteome</keyword>
<evidence type="ECO:0000256" key="4">
    <source>
        <dbReference type="ARBA" id="ARBA00022729"/>
    </source>
</evidence>
<keyword evidence="5" id="KW-0378">Hydrolase</keyword>
<evidence type="ECO:0000256" key="3">
    <source>
        <dbReference type="ARBA" id="ARBA00022525"/>
    </source>
</evidence>
<dbReference type="EMBL" id="CP093343">
    <property type="protein sequence ID" value="WOG85038.1"/>
    <property type="molecule type" value="Genomic_DNA"/>
</dbReference>
<gene>
    <name evidence="8" type="ORF">DCAR_0104224</name>
</gene>
<dbReference type="PANTHER" id="PTHR45650:SF3">
    <property type="entry name" value="OS01G0748500 PROTEIN"/>
    <property type="match status" value="1"/>
</dbReference>
<dbReference type="AlphaFoldDB" id="A0AAF0WB38"/>
<name>A0AAF0WB38_DAUCS</name>
<keyword evidence="3" id="KW-0964">Secreted</keyword>
<dbReference type="InterPro" id="IPR051238">
    <property type="entry name" value="GDSL_esterase/lipase"/>
</dbReference>
<dbReference type="Pfam" id="PF00657">
    <property type="entry name" value="Lipase_GDSL"/>
    <property type="match status" value="1"/>
</dbReference>
<reference evidence="8" key="1">
    <citation type="journal article" date="2016" name="Nat. Genet.">
        <title>A high-quality carrot genome assembly provides new insights into carotenoid accumulation and asterid genome evolution.</title>
        <authorList>
            <person name="Iorizzo M."/>
            <person name="Ellison S."/>
            <person name="Senalik D."/>
            <person name="Zeng P."/>
            <person name="Satapoomin P."/>
            <person name="Huang J."/>
            <person name="Bowman M."/>
            <person name="Iovene M."/>
            <person name="Sanseverino W."/>
            <person name="Cavagnaro P."/>
            <person name="Yildiz M."/>
            <person name="Macko-Podgorni A."/>
            <person name="Moranska E."/>
            <person name="Grzebelus E."/>
            <person name="Grzebelus D."/>
            <person name="Ashrafi H."/>
            <person name="Zheng Z."/>
            <person name="Cheng S."/>
            <person name="Spooner D."/>
            <person name="Van Deynze A."/>
            <person name="Simon P."/>
        </authorList>
    </citation>
    <scope>NUCLEOTIDE SEQUENCE</scope>
    <source>
        <tissue evidence="8">Leaf</tissue>
    </source>
</reference>
<evidence type="ECO:0000256" key="2">
    <source>
        <dbReference type="ARBA" id="ARBA00008668"/>
    </source>
</evidence>
<evidence type="ECO:0000256" key="1">
    <source>
        <dbReference type="ARBA" id="ARBA00004613"/>
    </source>
</evidence>
<dbReference type="InterPro" id="IPR036514">
    <property type="entry name" value="SGNH_hydro_sf"/>
</dbReference>
<keyword evidence="4" id="KW-0732">Signal</keyword>
<comment type="subcellular location">
    <subcellularLocation>
        <location evidence="1">Secreted</location>
    </subcellularLocation>
</comment>
<evidence type="ECO:0000256" key="7">
    <source>
        <dbReference type="ARBA" id="ARBA00023098"/>
    </source>
</evidence>
<reference evidence="8" key="2">
    <citation type="submission" date="2022-03" db="EMBL/GenBank/DDBJ databases">
        <title>Draft title - Genomic analysis of global carrot germplasm unveils the trajectory of domestication and the origin of high carotenoid orange carrot.</title>
        <authorList>
            <person name="Iorizzo M."/>
            <person name="Ellison S."/>
            <person name="Senalik D."/>
            <person name="Macko-Podgorni A."/>
            <person name="Grzebelus D."/>
            <person name="Bostan H."/>
            <person name="Rolling W."/>
            <person name="Curaba J."/>
            <person name="Simon P."/>
        </authorList>
    </citation>
    <scope>NUCLEOTIDE SEQUENCE</scope>
    <source>
        <tissue evidence="8">Leaf</tissue>
    </source>
</reference>
<organism evidence="8 9">
    <name type="scientific">Daucus carota subsp. sativus</name>
    <name type="common">Carrot</name>
    <dbReference type="NCBI Taxonomy" id="79200"/>
    <lineage>
        <taxon>Eukaryota</taxon>
        <taxon>Viridiplantae</taxon>
        <taxon>Streptophyta</taxon>
        <taxon>Embryophyta</taxon>
        <taxon>Tracheophyta</taxon>
        <taxon>Spermatophyta</taxon>
        <taxon>Magnoliopsida</taxon>
        <taxon>eudicotyledons</taxon>
        <taxon>Gunneridae</taxon>
        <taxon>Pentapetalae</taxon>
        <taxon>asterids</taxon>
        <taxon>campanulids</taxon>
        <taxon>Apiales</taxon>
        <taxon>Apiaceae</taxon>
        <taxon>Apioideae</taxon>
        <taxon>Scandiceae</taxon>
        <taxon>Daucinae</taxon>
        <taxon>Daucus</taxon>
        <taxon>Daucus sect. Daucus</taxon>
    </lineage>
</organism>
<accession>A0AAF0WB38</accession>
<dbReference type="InterPro" id="IPR001087">
    <property type="entry name" value="GDSL"/>
</dbReference>
<keyword evidence="6" id="KW-0442">Lipid degradation</keyword>
<dbReference type="PANTHER" id="PTHR45650">
    <property type="entry name" value="GDSL-LIKE LIPASE/ACYLHYDROLASE-RELATED"/>
    <property type="match status" value="1"/>
</dbReference>